<evidence type="ECO:0000313" key="2">
    <source>
        <dbReference type="Proteomes" id="UP000216345"/>
    </source>
</evidence>
<dbReference type="EMBL" id="NNRK01000022">
    <property type="protein sequence ID" value="OYR16703.1"/>
    <property type="molecule type" value="Genomic_DNA"/>
</dbReference>
<name>A0A256FPD2_9HYPH</name>
<dbReference type="AlphaFoldDB" id="A0A256FPD2"/>
<sequence length="83" mass="9357">MILSSCASDRLLQEAAKQAGQAQAQRQLPVYPDDCRMKEPHAPLADGAEIRSVLKRERQALDRQNARTDRCADFYDGIVWGVR</sequence>
<gene>
    <name evidence="1" type="ORF">CEV32_4337</name>
</gene>
<dbReference type="Proteomes" id="UP000216345">
    <property type="component" value="Unassembled WGS sequence"/>
</dbReference>
<reference evidence="1 2" key="1">
    <citation type="submission" date="2017-07" db="EMBL/GenBank/DDBJ databases">
        <title>Phylogenetic study on the rhizospheric bacterium Ochrobactrum sp. A44.</title>
        <authorList>
            <person name="Krzyzanowska D.M."/>
            <person name="Ossowicki A."/>
            <person name="Rajewska M."/>
            <person name="Maciag T."/>
            <person name="Kaczynski Z."/>
            <person name="Czerwicka M."/>
            <person name="Jafra S."/>
        </authorList>
    </citation>
    <scope>NUCLEOTIDE SEQUENCE [LARGE SCALE GENOMIC DNA]</scope>
    <source>
        <strain evidence="1 2">PR17</strain>
    </source>
</reference>
<organism evidence="1 2">
    <name type="scientific">Brucella rhizosphaerae</name>
    <dbReference type="NCBI Taxonomy" id="571254"/>
    <lineage>
        <taxon>Bacteria</taxon>
        <taxon>Pseudomonadati</taxon>
        <taxon>Pseudomonadota</taxon>
        <taxon>Alphaproteobacteria</taxon>
        <taxon>Hyphomicrobiales</taxon>
        <taxon>Brucellaceae</taxon>
        <taxon>Brucella/Ochrobactrum group</taxon>
        <taxon>Brucella</taxon>
    </lineage>
</organism>
<accession>A0A256FPD2</accession>
<comment type="caution">
    <text evidence="1">The sequence shown here is derived from an EMBL/GenBank/DDBJ whole genome shotgun (WGS) entry which is preliminary data.</text>
</comment>
<evidence type="ECO:0000313" key="1">
    <source>
        <dbReference type="EMBL" id="OYR16703.1"/>
    </source>
</evidence>
<keyword evidence="2" id="KW-1185">Reference proteome</keyword>
<protein>
    <submittedName>
        <fullName evidence="1">Uncharacterized protein</fullName>
    </submittedName>
</protein>
<proteinExistence type="predicted"/>